<protein>
    <submittedName>
        <fullName evidence="1">Uncharacterized protein</fullName>
    </submittedName>
</protein>
<reference evidence="1 2" key="1">
    <citation type="submission" date="2016-10" db="EMBL/GenBank/DDBJ databases">
        <title>Comparative genome analysis of multiple Pseudomonas spp. focuses on biocontrol and plant growth promoting traits.</title>
        <authorList>
            <person name="Tao X.-Y."/>
            <person name="Taylor C.G."/>
        </authorList>
    </citation>
    <scope>NUCLEOTIDE SEQUENCE [LARGE SCALE GENOMIC DNA]</scope>
    <source>
        <strain evidence="1 2">94G2</strain>
    </source>
</reference>
<evidence type="ECO:0000313" key="1">
    <source>
        <dbReference type="EMBL" id="RON28844.1"/>
    </source>
</evidence>
<accession>A0A423ITT9</accession>
<gene>
    <name evidence="1" type="ORF">BK661_22095</name>
</gene>
<organism evidence="1 2">
    <name type="scientific">Pseudomonas frederiksbergensis</name>
    <dbReference type="NCBI Taxonomy" id="104087"/>
    <lineage>
        <taxon>Bacteria</taxon>
        <taxon>Pseudomonadati</taxon>
        <taxon>Pseudomonadota</taxon>
        <taxon>Gammaproteobacteria</taxon>
        <taxon>Pseudomonadales</taxon>
        <taxon>Pseudomonadaceae</taxon>
        <taxon>Pseudomonas</taxon>
    </lineage>
</organism>
<dbReference type="EMBL" id="MOBL01000027">
    <property type="protein sequence ID" value="RON28844.1"/>
    <property type="molecule type" value="Genomic_DNA"/>
</dbReference>
<evidence type="ECO:0000313" key="2">
    <source>
        <dbReference type="Proteomes" id="UP000283260"/>
    </source>
</evidence>
<sequence length="140" mass="16697">MFVDLGTGQPFVPTPSYFLGCFDIYDREETLGEELEKFNPNDPSDREKLILKYCLVSNRTYRHRFLLYKCLEKALQDKSFDFQSLFRYDPEAYSSFPYGWDEMENTRAFFEDIYRLATIEWKDDLQKASLEDQSTWVTLG</sequence>
<name>A0A423ITT9_9PSED</name>
<dbReference type="AlphaFoldDB" id="A0A423ITT9"/>
<dbReference type="Proteomes" id="UP000283260">
    <property type="component" value="Unassembled WGS sequence"/>
</dbReference>
<comment type="caution">
    <text evidence="1">The sequence shown here is derived from an EMBL/GenBank/DDBJ whole genome shotgun (WGS) entry which is preliminary data.</text>
</comment>
<dbReference type="RefSeq" id="WP_123500048.1">
    <property type="nucleotide sequence ID" value="NZ_JBNDKL010000001.1"/>
</dbReference>
<proteinExistence type="predicted"/>